<evidence type="ECO:0000256" key="4">
    <source>
        <dbReference type="ARBA" id="ARBA00023123"/>
    </source>
</evidence>
<dbReference type="Gene3D" id="6.10.220.10">
    <property type="match status" value="1"/>
</dbReference>
<evidence type="ECO:0000256" key="3">
    <source>
        <dbReference type="ARBA" id="ARBA00022840"/>
    </source>
</evidence>
<evidence type="ECO:0000313" key="11">
    <source>
        <dbReference type="Proteomes" id="UP001652628"/>
    </source>
</evidence>
<evidence type="ECO:0000256" key="6">
    <source>
        <dbReference type="ARBA" id="ARBA00023203"/>
    </source>
</evidence>
<dbReference type="Pfam" id="PF00063">
    <property type="entry name" value="Myosin_head"/>
    <property type="match status" value="1"/>
</dbReference>
<feature type="region of interest" description="Actin-binding" evidence="7">
    <location>
        <begin position="664"/>
        <end position="686"/>
    </location>
</feature>
<dbReference type="RefSeq" id="XP_070852866.1">
    <property type="nucleotide sequence ID" value="XM_070996765.1"/>
</dbReference>
<dbReference type="SMART" id="SM00242">
    <property type="entry name" value="MYSc"/>
    <property type="match status" value="1"/>
</dbReference>
<dbReference type="SUPFAM" id="SSF52540">
    <property type="entry name" value="P-loop containing nucleoside triphosphate hydrolases"/>
    <property type="match status" value="2"/>
</dbReference>
<dbReference type="PANTHER" id="PTHR13140:SF745">
    <property type="entry name" value="UNCONVENTIONAL MYOSIN-VI"/>
    <property type="match status" value="1"/>
</dbReference>
<dbReference type="PROSITE" id="PS50096">
    <property type="entry name" value="IQ"/>
    <property type="match status" value="1"/>
</dbReference>
<name>A0ABM4TSB4_DROSZ</name>
<dbReference type="InterPro" id="IPR001609">
    <property type="entry name" value="Myosin_head_motor_dom-like"/>
</dbReference>
<keyword evidence="3 7" id="KW-0067">ATP-binding</keyword>
<dbReference type="CDD" id="cd21759">
    <property type="entry name" value="CBD_MYO6-like"/>
    <property type="match status" value="1"/>
</dbReference>
<dbReference type="PRINTS" id="PR00193">
    <property type="entry name" value="MYOSINHEAVY"/>
</dbReference>
<dbReference type="InterPro" id="IPR036114">
    <property type="entry name" value="MYSc_Myo6"/>
</dbReference>
<dbReference type="Gene3D" id="2.30.30.360">
    <property type="entry name" value="Myosin S1 fragment, N-terminal"/>
    <property type="match status" value="1"/>
</dbReference>
<dbReference type="PROSITE" id="PS51844">
    <property type="entry name" value="SH3_LIKE"/>
    <property type="match status" value="1"/>
</dbReference>
<comment type="similarity">
    <text evidence="1 7">Belongs to the TRAFAC class myosin-kinesin ATPase superfamily. Myosin family.</text>
</comment>
<dbReference type="CDD" id="cd01382">
    <property type="entry name" value="MYSc_Myo6"/>
    <property type="match status" value="1"/>
</dbReference>
<organism evidence="11 12">
    <name type="scientific">Drosophila suzukii</name>
    <name type="common">Spotted-wing drosophila fruit fly</name>
    <dbReference type="NCBI Taxonomy" id="28584"/>
    <lineage>
        <taxon>Eukaryota</taxon>
        <taxon>Metazoa</taxon>
        <taxon>Ecdysozoa</taxon>
        <taxon>Arthropoda</taxon>
        <taxon>Hexapoda</taxon>
        <taxon>Insecta</taxon>
        <taxon>Pterygota</taxon>
        <taxon>Neoptera</taxon>
        <taxon>Endopterygota</taxon>
        <taxon>Diptera</taxon>
        <taxon>Brachycera</taxon>
        <taxon>Muscomorpha</taxon>
        <taxon>Ephydroidea</taxon>
        <taxon>Drosophilidae</taxon>
        <taxon>Drosophila</taxon>
        <taxon>Sophophora</taxon>
    </lineage>
</organism>
<dbReference type="Gene3D" id="3.40.850.10">
    <property type="entry name" value="Kinesin motor domain"/>
    <property type="match status" value="2"/>
</dbReference>
<dbReference type="Gene3D" id="1.20.58.530">
    <property type="match status" value="1"/>
</dbReference>
<dbReference type="CDD" id="cd22249">
    <property type="entry name" value="UDM1_RNF168_RNF169-like"/>
    <property type="match status" value="1"/>
</dbReference>
<feature type="coiled-coil region" evidence="8">
    <location>
        <begin position="1212"/>
        <end position="1295"/>
    </location>
</feature>
<evidence type="ECO:0000256" key="2">
    <source>
        <dbReference type="ARBA" id="ARBA00022741"/>
    </source>
</evidence>
<dbReference type="InterPro" id="IPR004009">
    <property type="entry name" value="SH3_Myosin"/>
</dbReference>
<keyword evidence="4 7" id="KW-0518">Myosin</keyword>
<evidence type="ECO:0000259" key="9">
    <source>
        <dbReference type="PROSITE" id="PS51456"/>
    </source>
</evidence>
<keyword evidence="2 7" id="KW-0547">Nucleotide-binding</keyword>
<dbReference type="InterPro" id="IPR036961">
    <property type="entry name" value="Kinesin_motor_dom_sf"/>
</dbReference>
<feature type="coiled-coil region" evidence="8">
    <location>
        <begin position="920"/>
        <end position="1037"/>
    </location>
</feature>
<dbReference type="InterPro" id="IPR049016">
    <property type="entry name" value="MYO6_lever"/>
</dbReference>
<dbReference type="Gene3D" id="3.30.70.1590">
    <property type="match status" value="1"/>
</dbReference>
<feature type="domain" description="Myosin N-terminal SH3-like" evidence="10">
    <location>
        <begin position="21"/>
        <end position="72"/>
    </location>
</feature>
<feature type="binding site" evidence="7">
    <location>
        <begin position="169"/>
        <end position="176"/>
    </location>
    <ligand>
        <name>ATP</name>
        <dbReference type="ChEBI" id="CHEBI:30616"/>
    </ligand>
</feature>
<dbReference type="CDD" id="cd21958">
    <property type="entry name" value="MyUb_Myo6"/>
    <property type="match status" value="1"/>
</dbReference>
<keyword evidence="11" id="KW-1185">Reference proteome</keyword>
<accession>A0ABM4TSB4</accession>
<feature type="domain" description="Myosin motor" evidence="9">
    <location>
        <begin position="75"/>
        <end position="784"/>
    </location>
</feature>
<evidence type="ECO:0000313" key="12">
    <source>
        <dbReference type="RefSeq" id="XP_070852866.1"/>
    </source>
</evidence>
<dbReference type="PANTHER" id="PTHR13140">
    <property type="entry name" value="MYOSIN"/>
    <property type="match status" value="1"/>
</dbReference>
<dbReference type="Gene3D" id="3.40.50.300">
    <property type="entry name" value="P-loop containing nucleotide triphosphate hydrolases"/>
    <property type="match status" value="1"/>
</dbReference>
<evidence type="ECO:0000256" key="1">
    <source>
        <dbReference type="ARBA" id="ARBA00008314"/>
    </source>
</evidence>
<sequence>MDFYANNNPAHSASTVRKMLEDTQLVWVRDAAEGYIQGRITEIGTKEFEVTPTDRKYPKRTCHFDDIHSSCEGPQDHDDNCELMLLNEATFLDNLKTRYYKDKIYTYVANILIAVNPYREIKELYAPDTIKKYNGRSLGELPPHVFAIADKAIRDMRVYKLSQSIIVSGESGAGKTESTKYLLKYLCYSHDSAGPIETKILDANPVLEAFGNAKTTRNNNSSRFGKFIEVHYDAKCQVVGGYISHYLLEKSRICTQSAEERNYHVFYMLLAGAPQQLRDKLSLGKPDDYRYLSGCTQYFANAKTEQLIPGSQKSKNHQQKGPLKDPIIDDYQHFHNLDKALGRLGLSDAEKLGIYSLVAAVLHLGNIAFEEIPDDVRGGCQVSEASEQSLTITSGLLGVDQTELRTALVSRVMQSKGGGFKGTVIMVPLKIYEASNARDALAKAIYSRLFDRIVGLINQSIPFQASNFYIGVLDIAGFEYFTVNSFEQFCINYCNEKLQKFFNDNILKNEQELYKREGLNVPEITFTDNQDIIELIEAKSNGIFTLLDEESKLPKPSYSHFTAEVHKSWANHYRLGLPRSSRLKAHRTLRDEEGFLVRHFAGAVCYNTEQFIEKNNDALHASLEGLVQECDNPLLQTLFPSGSSTSVRGKLNFISVGSKFKTQLGELMEKLEQNGTNFIRCIKPNSKMIDRQFEGSLALAQLKCSGTISVLELMEHGYPSRVLFADLYSMYKSVLPPELVSLPARTFCEAMFQSLNLSAKDFKFGITKVFFRPGKFVEFDRIMRSDPENMLAIVAKVKKWLIRSRWVKSALGALCVIKLRNRIIYRNKCVLIAQRIARGFLARKQHRPRYQGIGKINKIRTNTLKTIEIASGLKMGRDEIVSGVNDIYRQIDDAIKKIKLNPRITQREMDSMYTVVMANMNKLTVDLNTKLKEQQQAEEQERLRKIQEALEAERAAKEADEQRQREEIENKRLKAEMETRRKAAEAQRLRQEEEDRRAALALQEQLEKEAKDDAKYRQQLEQERRDHELALRLANESNGQVEDSPPVIRNGVNDASPMGSNKLISFSQVVSNIASRYLNKSENVRAQQQALGKQKYDLSKWKYSELRDAINTSCDIELLEACRQEFHRRLKVYHAWKAKNRKRTTMDENERAPRSVMEAAFKQPPLVQPIQEIVTAQHRYFRIPFMRANAPDNTKRAVQDLLLKTSNIKAQIVNAERRMREDQHAYDECEKLIGNYHADFNRVKEQREEHANKMEALKKQVADSEEIIGRLREEQQQIKREISSVQERVDAVKNERIELHKSKQHISREIEALSRNKSNKLSVYGEQAIQVVHALRTQYAGSNMHRMPRGPLGQYISAPNPKYRDLIENQLMSCLRSYIVSSDRERKSLRSLLQNKFPGGNMPTIITSPFTDRVYDVSRNKVRPTTPNTTVLIDEISCDDPVVMNYLIDMLRIETVLVTESKETAEFLTSDTENVPPNLSRVLVPNLGLEYIPSPNYAVYSTRINPARYIHINVDDRIRQLQMEHGDLQEKEASLEIDYMQHKKMLENTHQEITKKSAMIGQHQSKNQRAMQQIMELQNFDYQELPEYDRLKSHLADSGEKIEKCKEEREMLLKKLKEIVEQKAELLAAEAEEKRSLEGIHEKLSTLDTESREVESKIRSLDLHYEENTRNLEKTLQLERKLVGEKATILNELEKARVEAEKFGEFVATTQSEEKIRELISRYRSKIKQVEQLNYNPEEVERGLAELRDELGLQARHLAVVDSVIKKLRMAYHQRAQLFQRSRHHYFTMVQFQFEQALAMRQFKVSFETSDKEKTWKINVFPPSGNETSNTRSLSGGERSFTTVSLLKGLWSTSDHPFYFLDEYDVFTDEVNRKFITEILIGEGLEWLSRQYCFLTPQDTRVEASNLITVHKLDAPDR</sequence>
<keyword evidence="5 7" id="KW-0505">Motor protein</keyword>
<gene>
    <name evidence="12" type="primary">jar</name>
</gene>
<dbReference type="Pfam" id="PF02736">
    <property type="entry name" value="Myosin_N"/>
    <property type="match status" value="1"/>
</dbReference>
<dbReference type="Pfam" id="PF21521">
    <property type="entry name" value="MYO6_lever"/>
    <property type="match status" value="1"/>
</dbReference>
<keyword evidence="8" id="KW-0175">Coiled coil</keyword>
<proteinExistence type="inferred from homology"/>
<dbReference type="InterPro" id="IPR008989">
    <property type="entry name" value="Myosin_S1_N"/>
</dbReference>
<evidence type="ECO:0000256" key="5">
    <source>
        <dbReference type="ARBA" id="ARBA00023175"/>
    </source>
</evidence>
<reference evidence="12" key="1">
    <citation type="submission" date="2025-08" db="UniProtKB">
        <authorList>
            <consortium name="RefSeq"/>
        </authorList>
    </citation>
    <scope>IDENTIFICATION</scope>
</reference>
<dbReference type="GeneID" id="108020607"/>
<evidence type="ECO:0000256" key="8">
    <source>
        <dbReference type="SAM" id="Coils"/>
    </source>
</evidence>
<dbReference type="Proteomes" id="UP001652628">
    <property type="component" value="Chromosome 3"/>
</dbReference>
<evidence type="ECO:0000259" key="10">
    <source>
        <dbReference type="PROSITE" id="PS51844"/>
    </source>
</evidence>
<evidence type="ECO:0000256" key="7">
    <source>
        <dbReference type="PROSITE-ProRule" id="PRU00782"/>
    </source>
</evidence>
<feature type="coiled-coil region" evidence="8">
    <location>
        <begin position="1588"/>
        <end position="1633"/>
    </location>
</feature>
<dbReference type="PROSITE" id="PS51456">
    <property type="entry name" value="MYOSIN_MOTOR"/>
    <property type="match status" value="1"/>
</dbReference>
<keyword evidence="6 7" id="KW-0009">Actin-binding</keyword>
<dbReference type="Gene3D" id="1.20.120.720">
    <property type="entry name" value="Myosin VI head, motor domain, U50 subdomain"/>
    <property type="match status" value="1"/>
</dbReference>
<protein>
    <submittedName>
        <fullName evidence="12">Myosin heavy chain 95F isoform X2</fullName>
    </submittedName>
</protein>
<dbReference type="InterPro" id="IPR027417">
    <property type="entry name" value="P-loop_NTPase"/>
</dbReference>